<gene>
    <name evidence="2" type="ORF">Tco025E_09662</name>
</gene>
<accession>A0A3R7M5Y2</accession>
<evidence type="ECO:0000313" key="3">
    <source>
        <dbReference type="Proteomes" id="UP000284403"/>
    </source>
</evidence>
<evidence type="ECO:0000259" key="1">
    <source>
        <dbReference type="Pfam" id="PF22925"/>
    </source>
</evidence>
<dbReference type="Proteomes" id="UP000284403">
    <property type="component" value="Unassembled WGS sequence"/>
</dbReference>
<dbReference type="Gene3D" id="2.60.120.200">
    <property type="match status" value="1"/>
</dbReference>
<dbReference type="SUPFAM" id="SSF49899">
    <property type="entry name" value="Concanavalin A-like lectins/glucanases"/>
    <property type="match status" value="1"/>
</dbReference>
<dbReference type="AlphaFoldDB" id="A0A3R7M5Y2"/>
<reference evidence="2 3" key="1">
    <citation type="journal article" date="2018" name="BMC Genomics">
        <title>Genomic comparison of Trypanosoma conorhini and Trypanosoma rangeli to Trypanosoma cruzi strains of high and low virulence.</title>
        <authorList>
            <person name="Bradwell K.R."/>
            <person name="Koparde V.N."/>
            <person name="Matveyev A.V."/>
            <person name="Serrano M.G."/>
            <person name="Alves J.M."/>
            <person name="Parikh H."/>
            <person name="Huang B."/>
            <person name="Lee V."/>
            <person name="Espinosa-Alvarez O."/>
            <person name="Ortiz P.A."/>
            <person name="Costa-Martins A.G."/>
            <person name="Teixeira M.M."/>
            <person name="Buck G.A."/>
        </authorList>
    </citation>
    <scope>NUCLEOTIDE SEQUENCE [LARGE SCALE GENOMIC DNA]</scope>
    <source>
        <strain evidence="2 3">025E</strain>
    </source>
</reference>
<dbReference type="InterPro" id="IPR013320">
    <property type="entry name" value="ConA-like_dom_sf"/>
</dbReference>
<dbReference type="Pfam" id="PF22925">
    <property type="entry name" value="TS_C"/>
    <property type="match status" value="1"/>
</dbReference>
<dbReference type="RefSeq" id="XP_029223423.1">
    <property type="nucleotide sequence ID" value="XM_029376473.1"/>
</dbReference>
<dbReference type="InterPro" id="IPR055239">
    <property type="entry name" value="TS_C"/>
</dbReference>
<proteinExistence type="predicted"/>
<feature type="domain" description="Trans-sialidase C-terminal" evidence="1">
    <location>
        <begin position="17"/>
        <end position="100"/>
    </location>
</feature>
<name>A0A3R7M5Y2_9TRYP</name>
<evidence type="ECO:0000313" key="2">
    <source>
        <dbReference type="EMBL" id="RNE96759.1"/>
    </source>
</evidence>
<comment type="caution">
    <text evidence="2">The sequence shown here is derived from an EMBL/GenBank/DDBJ whole genome shotgun (WGS) entry which is preliminary data.</text>
</comment>
<protein>
    <recommendedName>
        <fullName evidence="1">Trans-sialidase C-terminal domain-containing protein</fullName>
    </recommendedName>
</protein>
<sequence>MKKRCNYVIYCSTVTFTEDEDACVTWEPNAPVRVAPQLQQGECCFDDGGKNTTYRNGCNGTLLTSKRASHLYFGGEGAEGAEPSHRVAEANVLLHNRVLTCG</sequence>
<keyword evidence="3" id="KW-1185">Reference proteome</keyword>
<dbReference type="GeneID" id="40323273"/>
<organism evidence="2 3">
    <name type="scientific">Trypanosoma conorhini</name>
    <dbReference type="NCBI Taxonomy" id="83891"/>
    <lineage>
        <taxon>Eukaryota</taxon>
        <taxon>Discoba</taxon>
        <taxon>Euglenozoa</taxon>
        <taxon>Kinetoplastea</taxon>
        <taxon>Metakinetoplastina</taxon>
        <taxon>Trypanosomatida</taxon>
        <taxon>Trypanosomatidae</taxon>
        <taxon>Trypanosoma</taxon>
    </lineage>
</organism>
<dbReference type="EMBL" id="MKKU01001219">
    <property type="protein sequence ID" value="RNE96759.1"/>
    <property type="molecule type" value="Genomic_DNA"/>
</dbReference>